<organism evidence="1 2">
    <name type="scientific">Vitis vinifera</name>
    <name type="common">Grape</name>
    <dbReference type="NCBI Taxonomy" id="29760"/>
    <lineage>
        <taxon>Eukaryota</taxon>
        <taxon>Viridiplantae</taxon>
        <taxon>Streptophyta</taxon>
        <taxon>Embryophyta</taxon>
        <taxon>Tracheophyta</taxon>
        <taxon>Spermatophyta</taxon>
        <taxon>Magnoliopsida</taxon>
        <taxon>eudicotyledons</taxon>
        <taxon>Gunneridae</taxon>
        <taxon>Pentapetalae</taxon>
        <taxon>rosids</taxon>
        <taxon>Vitales</taxon>
        <taxon>Vitaceae</taxon>
        <taxon>Viteae</taxon>
        <taxon>Vitis</taxon>
    </lineage>
</organism>
<protein>
    <submittedName>
        <fullName evidence="1">Uncharacterized protein</fullName>
    </submittedName>
</protein>
<dbReference type="AlphaFoldDB" id="A0A438JW18"/>
<dbReference type="EMBL" id="QGNW01000025">
    <property type="protein sequence ID" value="RVX13135.1"/>
    <property type="molecule type" value="Genomic_DNA"/>
</dbReference>
<evidence type="ECO:0000313" key="1">
    <source>
        <dbReference type="EMBL" id="RVX13135.1"/>
    </source>
</evidence>
<dbReference type="Proteomes" id="UP000288805">
    <property type="component" value="Unassembled WGS sequence"/>
</dbReference>
<evidence type="ECO:0000313" key="2">
    <source>
        <dbReference type="Proteomes" id="UP000288805"/>
    </source>
</evidence>
<gene>
    <name evidence="1" type="ORF">CK203_017970</name>
</gene>
<comment type="caution">
    <text evidence="1">The sequence shown here is derived from an EMBL/GenBank/DDBJ whole genome shotgun (WGS) entry which is preliminary data.</text>
</comment>
<reference evidence="1 2" key="1">
    <citation type="journal article" date="2018" name="PLoS Genet.">
        <title>Population sequencing reveals clonal diversity and ancestral inbreeding in the grapevine cultivar Chardonnay.</title>
        <authorList>
            <person name="Roach M.J."/>
            <person name="Johnson D.L."/>
            <person name="Bohlmann J."/>
            <person name="van Vuuren H.J."/>
            <person name="Jones S.J."/>
            <person name="Pretorius I.S."/>
            <person name="Schmidt S.A."/>
            <person name="Borneman A.R."/>
        </authorList>
    </citation>
    <scope>NUCLEOTIDE SEQUENCE [LARGE SCALE GENOMIC DNA]</scope>
    <source>
        <strain evidence="2">cv. Chardonnay</strain>
        <tissue evidence="1">Leaf</tissue>
    </source>
</reference>
<proteinExistence type="predicted"/>
<name>A0A438JW18_VITVI</name>
<dbReference type="PANTHER" id="PTHR34427:SF5">
    <property type="entry name" value="DUF4283 DOMAIN-CONTAINING PROTEIN"/>
    <property type="match status" value="1"/>
</dbReference>
<accession>A0A438JW18</accession>
<dbReference type="PANTHER" id="PTHR34427">
    <property type="entry name" value="DUF4283 DOMAIN PROTEIN"/>
    <property type="match status" value="1"/>
</dbReference>
<sequence>MVETLRHLGFANGGEESQKEEALWLKPSMVKTFAEVVKMLRGKERAAIRGNLGLAKLERGKVLLEFELLIEAGKALKLKSISVGGIFLRLEKWRPETGCLLEGEKKSEAWVRVVGLPVSLWDRDILRRIGEECGGFLAVDSQTEKLEELQWAQILVKRNGEELPNVVEVWVEELCYSLTLWWEVKPIMRVATAGKSGKKVVTVGEVGGEAFACAGERVLEANDVMRLKALLLPADGTWGSQEGRGSLWTLVRALTGHRVGPKDRAKTLESFVVPGLDSRGPSLPLVEDRAQLGEARPSMLIGPSLLGGPDSGISSFWVKDGPRRPYEEELQFDERSKTDCALMEEALMYGNDPILIGSLVSGSSSSPSSFSGQTPLGEYYDLSGAGLDITQGVSSGGLFNVTGSRE</sequence>